<dbReference type="KEGG" id="ngr:NAEGRDRAFT_67797"/>
<dbReference type="AlphaFoldDB" id="D2VFZ3"/>
<protein>
    <submittedName>
        <fullName evidence="2">Predicted protein</fullName>
    </submittedName>
</protein>
<sequence>MSSQIQKNLQEECPNKPINAATATSEEEGTVLRFYPQDITVTRNQPLLEMIEKCYVPQVFKDGPQDAEMSIVGGKIKMSQIDKLIPRTPGFDKLHTFTAAKLTANMWRDTVKVLRKTFPDDKKLSKAAEYWDKMPSGTLQISPYGLEDEKNAYYSRGNGSIELKFGYFTDDKGDTIYTCQSSDIVAHETGHYVLDHLRPEFNDSRNVQTGGLHEAFGDISALSFVFADDAMARALINLTFGNLHASANNFAANLAEEFGISLGMPGYLRSADDDYKLSQGEEEVHFVSEVFTGAYYDALASAFKAATQEFTEYNSVTLLQAVSEYARNLLLHAIVTVGGKSPDFVDIANRLYEIIDLHSQNAPAKVAYLQKLKWKTYFETEFERREVSKPVNQLRYAAKKRDMVAEQVRQVRPEKEILTMVCGAHTLQN</sequence>
<dbReference type="SUPFAM" id="SSF55486">
    <property type="entry name" value="Metalloproteases ('zincins'), catalytic domain"/>
    <property type="match status" value="1"/>
</dbReference>
<evidence type="ECO:0000256" key="1">
    <source>
        <dbReference type="SAM" id="MobiDB-lite"/>
    </source>
</evidence>
<keyword evidence="3" id="KW-1185">Reference proteome</keyword>
<proteinExistence type="predicted"/>
<dbReference type="GeneID" id="8848083"/>
<gene>
    <name evidence="2" type="ORF">NAEGRDRAFT_67797</name>
</gene>
<feature type="region of interest" description="Disordered" evidence="1">
    <location>
        <begin position="1"/>
        <end position="24"/>
    </location>
</feature>
<dbReference type="OrthoDB" id="2319423at2759"/>
<dbReference type="InParanoid" id="D2VFZ3"/>
<dbReference type="EMBL" id="GG738869">
    <property type="protein sequence ID" value="EFC44167.1"/>
    <property type="molecule type" value="Genomic_DNA"/>
</dbReference>
<reference evidence="2 3" key="1">
    <citation type="journal article" date="2010" name="Cell">
        <title>The genome of Naegleria gruberi illuminates early eukaryotic versatility.</title>
        <authorList>
            <person name="Fritz-Laylin L.K."/>
            <person name="Prochnik S.E."/>
            <person name="Ginger M.L."/>
            <person name="Dacks J.B."/>
            <person name="Carpenter M.L."/>
            <person name="Field M.C."/>
            <person name="Kuo A."/>
            <person name="Paredez A."/>
            <person name="Chapman J."/>
            <person name="Pham J."/>
            <person name="Shu S."/>
            <person name="Neupane R."/>
            <person name="Cipriano M."/>
            <person name="Mancuso J."/>
            <person name="Tu H."/>
            <person name="Salamov A."/>
            <person name="Lindquist E."/>
            <person name="Shapiro H."/>
            <person name="Lucas S."/>
            <person name="Grigoriev I.V."/>
            <person name="Cande W.Z."/>
            <person name="Fulton C."/>
            <person name="Rokhsar D.S."/>
            <person name="Dawson S.C."/>
        </authorList>
    </citation>
    <scope>NUCLEOTIDE SEQUENCE [LARGE SCALE GENOMIC DNA]</scope>
    <source>
        <strain evidence="2 3">NEG-M</strain>
    </source>
</reference>
<dbReference type="VEuPathDB" id="AmoebaDB:NAEGRDRAFT_67797"/>
<dbReference type="Proteomes" id="UP000006671">
    <property type="component" value="Unassembled WGS sequence"/>
</dbReference>
<dbReference type="CDD" id="cd09598">
    <property type="entry name" value="M4_like"/>
    <property type="match status" value="1"/>
</dbReference>
<evidence type="ECO:0000313" key="2">
    <source>
        <dbReference type="EMBL" id="EFC44167.1"/>
    </source>
</evidence>
<dbReference type="eggNOG" id="ENOG502SY4Q">
    <property type="taxonomic scope" value="Eukaryota"/>
</dbReference>
<dbReference type="RefSeq" id="XP_002676911.1">
    <property type="nucleotide sequence ID" value="XM_002676865.1"/>
</dbReference>
<evidence type="ECO:0000313" key="3">
    <source>
        <dbReference type="Proteomes" id="UP000006671"/>
    </source>
</evidence>
<name>D2VFZ3_NAEGR</name>
<accession>D2VFZ3</accession>
<organism evidence="3">
    <name type="scientific">Naegleria gruberi</name>
    <name type="common">Amoeba</name>
    <dbReference type="NCBI Taxonomy" id="5762"/>
    <lineage>
        <taxon>Eukaryota</taxon>
        <taxon>Discoba</taxon>
        <taxon>Heterolobosea</taxon>
        <taxon>Tetramitia</taxon>
        <taxon>Eutetramitia</taxon>
        <taxon>Vahlkampfiidae</taxon>
        <taxon>Naegleria</taxon>
    </lineage>
</organism>